<dbReference type="AlphaFoldDB" id="A0A5M9JM73"/>
<proteinExistence type="predicted"/>
<protein>
    <submittedName>
        <fullName evidence="2">Uncharacterized protein</fullName>
    </submittedName>
</protein>
<sequence length="439" mass="50336">MPLTDADIQRLQNNFWASHGLPRPPSMPNTNEVRQEARERSTEVLSNWNRLRHILERHEEVIRKRWMKKSKVQRSEIILQAWPGLSANHRPDFLALVEEGGQTRSTSTKFREAYLWPYLNVEDLIRGKSLLLLINSRGRHPPCVFAHSDFKATYIGNISGAVMPAFVNFHAMLMDGETVETYGRIVSWEEDKSAMENTVIGLAHLPGMGLRILEIQQRLFHFLLKCCEALLHDIDADLLISGASIKPEPPPLKDDSEWSSIASVAAEAPYRLPSQIDFNRLKVIVEARRMNAEDHIRDLREDPGYFADVLGDWSEHRLERLLDTPEFPHTILDNPTFWEFVIGNAISDAYSALIVWGDIGQQLTHLAFLQAKYASEITPKKQLPPEYMQALLTLRYSLTKLQKRPFKQSKGSILRITAISFKISAQTRSVRFYRDPSSE</sequence>
<gene>
    <name evidence="2" type="ORF">EYC84_002649</name>
</gene>
<reference evidence="2 3" key="1">
    <citation type="submission" date="2019-06" db="EMBL/GenBank/DDBJ databases">
        <title>Genome Sequence of the Brown Rot Fungal Pathogen Monilinia fructicola.</title>
        <authorList>
            <person name="De Miccolis Angelini R.M."/>
            <person name="Landi L."/>
            <person name="Abate D."/>
            <person name="Pollastro S."/>
            <person name="Romanazzi G."/>
            <person name="Faretra F."/>
        </authorList>
    </citation>
    <scope>NUCLEOTIDE SEQUENCE [LARGE SCALE GENOMIC DNA]</scope>
    <source>
        <strain evidence="2 3">Mfrc123</strain>
    </source>
</reference>
<dbReference type="VEuPathDB" id="FungiDB:MFRU_005g04190"/>
<keyword evidence="3" id="KW-1185">Reference proteome</keyword>
<name>A0A5M9JM73_MONFR</name>
<comment type="caution">
    <text evidence="2">The sequence shown here is derived from an EMBL/GenBank/DDBJ whole genome shotgun (WGS) entry which is preliminary data.</text>
</comment>
<dbReference type="EMBL" id="VICG01000007">
    <property type="protein sequence ID" value="KAA8570351.1"/>
    <property type="molecule type" value="Genomic_DNA"/>
</dbReference>
<dbReference type="PANTHER" id="PTHR40788">
    <property type="entry name" value="CLR5 DOMAIN-CONTAINING PROTEIN-RELATED"/>
    <property type="match status" value="1"/>
</dbReference>
<evidence type="ECO:0000256" key="1">
    <source>
        <dbReference type="SAM" id="MobiDB-lite"/>
    </source>
</evidence>
<evidence type="ECO:0000313" key="2">
    <source>
        <dbReference type="EMBL" id="KAA8570351.1"/>
    </source>
</evidence>
<organism evidence="2 3">
    <name type="scientific">Monilinia fructicola</name>
    <name type="common">Brown rot fungus</name>
    <name type="synonym">Ciboria fructicola</name>
    <dbReference type="NCBI Taxonomy" id="38448"/>
    <lineage>
        <taxon>Eukaryota</taxon>
        <taxon>Fungi</taxon>
        <taxon>Dikarya</taxon>
        <taxon>Ascomycota</taxon>
        <taxon>Pezizomycotina</taxon>
        <taxon>Leotiomycetes</taxon>
        <taxon>Helotiales</taxon>
        <taxon>Sclerotiniaceae</taxon>
        <taxon>Monilinia</taxon>
    </lineage>
</organism>
<evidence type="ECO:0000313" key="3">
    <source>
        <dbReference type="Proteomes" id="UP000322873"/>
    </source>
</evidence>
<dbReference type="PANTHER" id="PTHR40788:SF2">
    <property type="entry name" value="CLR5 DOMAIN-CONTAINING PROTEIN"/>
    <property type="match status" value="1"/>
</dbReference>
<feature type="region of interest" description="Disordered" evidence="1">
    <location>
        <begin position="17"/>
        <end position="38"/>
    </location>
</feature>
<accession>A0A5M9JM73</accession>
<dbReference type="Proteomes" id="UP000322873">
    <property type="component" value="Unassembled WGS sequence"/>
</dbReference>